<protein>
    <submittedName>
        <fullName evidence="2">Membrane protein</fullName>
    </submittedName>
</protein>
<proteinExistence type="predicted"/>
<dbReference type="AlphaFoldDB" id="A0A8J3CSE6"/>
<name>A0A8J3CSE6_9PROT</name>
<evidence type="ECO:0000256" key="1">
    <source>
        <dbReference type="SAM" id="Phobius"/>
    </source>
</evidence>
<evidence type="ECO:0000313" key="3">
    <source>
        <dbReference type="Proteomes" id="UP000634004"/>
    </source>
</evidence>
<feature type="transmembrane region" description="Helical" evidence="1">
    <location>
        <begin position="113"/>
        <end position="131"/>
    </location>
</feature>
<evidence type="ECO:0000313" key="2">
    <source>
        <dbReference type="EMBL" id="GHA94553.1"/>
    </source>
</evidence>
<keyword evidence="1" id="KW-1133">Transmembrane helix</keyword>
<dbReference type="InterPro" id="IPR018750">
    <property type="entry name" value="DUF2306_membrane"/>
</dbReference>
<keyword evidence="3" id="KW-1185">Reference proteome</keyword>
<feature type="transmembrane region" description="Helical" evidence="1">
    <location>
        <begin position="20"/>
        <end position="44"/>
    </location>
</feature>
<organism evidence="2 3">
    <name type="scientific">Algimonas arctica</name>
    <dbReference type="NCBI Taxonomy" id="1479486"/>
    <lineage>
        <taxon>Bacteria</taxon>
        <taxon>Pseudomonadati</taxon>
        <taxon>Pseudomonadota</taxon>
        <taxon>Alphaproteobacteria</taxon>
        <taxon>Maricaulales</taxon>
        <taxon>Robiginitomaculaceae</taxon>
        <taxon>Algimonas</taxon>
    </lineage>
</organism>
<feature type="transmembrane region" description="Helical" evidence="1">
    <location>
        <begin position="72"/>
        <end position="93"/>
    </location>
</feature>
<reference evidence="2" key="1">
    <citation type="journal article" date="2014" name="Int. J. Syst. Evol. Microbiol.">
        <title>Complete genome sequence of Corynebacterium casei LMG S-19264T (=DSM 44701T), isolated from a smear-ripened cheese.</title>
        <authorList>
            <consortium name="US DOE Joint Genome Institute (JGI-PGF)"/>
            <person name="Walter F."/>
            <person name="Albersmeier A."/>
            <person name="Kalinowski J."/>
            <person name="Ruckert C."/>
        </authorList>
    </citation>
    <scope>NUCLEOTIDE SEQUENCE</scope>
    <source>
        <strain evidence="2">KCTC 32513</strain>
    </source>
</reference>
<feature type="transmembrane region" description="Helical" evidence="1">
    <location>
        <begin position="137"/>
        <end position="155"/>
    </location>
</feature>
<reference evidence="2" key="2">
    <citation type="submission" date="2020-09" db="EMBL/GenBank/DDBJ databases">
        <authorList>
            <person name="Sun Q."/>
            <person name="Kim S."/>
        </authorList>
    </citation>
    <scope>NUCLEOTIDE SEQUENCE</scope>
    <source>
        <strain evidence="2">KCTC 32513</strain>
    </source>
</reference>
<comment type="caution">
    <text evidence="2">The sequence shown here is derived from an EMBL/GenBank/DDBJ whole genome shotgun (WGS) entry which is preliminary data.</text>
</comment>
<accession>A0A8J3CSE6</accession>
<gene>
    <name evidence="2" type="ORF">GCM10009069_16860</name>
</gene>
<feature type="transmembrane region" description="Helical" evidence="1">
    <location>
        <begin position="208"/>
        <end position="230"/>
    </location>
</feature>
<dbReference type="EMBL" id="BMZH01000006">
    <property type="protein sequence ID" value="GHA94553.1"/>
    <property type="molecule type" value="Genomic_DNA"/>
</dbReference>
<dbReference type="Proteomes" id="UP000634004">
    <property type="component" value="Unassembled WGS sequence"/>
</dbReference>
<dbReference type="Pfam" id="PF10067">
    <property type="entry name" value="DUF2306"/>
    <property type="match status" value="1"/>
</dbReference>
<keyword evidence="1" id="KW-0812">Transmembrane</keyword>
<feature type="transmembrane region" description="Helical" evidence="1">
    <location>
        <begin position="242"/>
        <end position="268"/>
    </location>
</feature>
<sequence>MYFYRMSDISVPSPRSIKALKIAASAWYTPVLIGQWIFVAYILYAYGGPLIAGNPAGMNAHLSDAYVQSRTFGNVAVAAHLALAVIIHFFGPLQLVPAVRAKFPAFHRWSGRAFVVTVIIVVATGAYMLVARGIGAWTLRAGFAFQGFLILWFAWQTVRYARQRKFTVHMRWATRLFLAASAVWFFRVLIMIWFVLTGGIGIDQSNGTGWFIDAMSVLQFLPVVLYEVYWRIKVGPSSRVRFAFAIFLWFAALATTVGVGLTTLGMWFPVLG</sequence>
<feature type="transmembrane region" description="Helical" evidence="1">
    <location>
        <begin position="176"/>
        <end position="196"/>
    </location>
</feature>
<keyword evidence="1" id="KW-0472">Membrane</keyword>